<dbReference type="PROSITE" id="PS51257">
    <property type="entry name" value="PROKAR_LIPOPROTEIN"/>
    <property type="match status" value="1"/>
</dbReference>
<dbReference type="SUPFAM" id="SSF82185">
    <property type="entry name" value="Histone H3 K4-specific methyltransferase SET7/9 N-terminal domain"/>
    <property type="match status" value="1"/>
</dbReference>
<organism evidence="1">
    <name type="scientific">Ignavibacterium album</name>
    <dbReference type="NCBI Taxonomy" id="591197"/>
    <lineage>
        <taxon>Bacteria</taxon>
        <taxon>Pseudomonadati</taxon>
        <taxon>Ignavibacteriota</taxon>
        <taxon>Ignavibacteria</taxon>
        <taxon>Ignavibacteriales</taxon>
        <taxon>Ignavibacteriaceae</taxon>
        <taxon>Ignavibacterium</taxon>
    </lineage>
</organism>
<accession>A0A7V2ZJN2</accession>
<name>A0A7V2ZJN2_9BACT</name>
<gene>
    <name evidence="1" type="ORF">ENS31_06560</name>
</gene>
<evidence type="ECO:0000313" key="1">
    <source>
        <dbReference type="EMBL" id="HFI91181.1"/>
    </source>
</evidence>
<dbReference type="AlphaFoldDB" id="A0A7V2ZJN2"/>
<dbReference type="Gene3D" id="3.90.930.1">
    <property type="match status" value="1"/>
</dbReference>
<dbReference type="InterPro" id="IPR011652">
    <property type="entry name" value="MORN_2"/>
</dbReference>
<dbReference type="Pfam" id="PF07661">
    <property type="entry name" value="MORN_2"/>
    <property type="match status" value="3"/>
</dbReference>
<sequence length="174" mass="20227">MKKSNYVLLLVFISIAFLSCEQSKKNELDQPLVVKEGLLYKDSTSTKPFTGRHKSKVLDKVIEYEVKDGIKNGDFILYFPNGKIEMKGKIINDKNEGEWKYYLPDGTLQTSGFYLNDLPESTWTWFYQDGKIFEQGNFKNGVRIGEWKTFDQYGKLRVARKFENGMVKDSTVFN</sequence>
<comment type="caution">
    <text evidence="1">The sequence shown here is derived from an EMBL/GenBank/DDBJ whole genome shotgun (WGS) entry which is preliminary data.</text>
</comment>
<dbReference type="RefSeq" id="WP_304148258.1">
    <property type="nucleotide sequence ID" value="NZ_JAOAIE010000129.1"/>
</dbReference>
<protein>
    <recommendedName>
        <fullName evidence="2">MORN repeat protein</fullName>
    </recommendedName>
</protein>
<reference evidence="1" key="1">
    <citation type="journal article" date="2020" name="mSystems">
        <title>Genome- and Community-Level Interaction Insights into Carbon Utilization and Element Cycling Functions of Hydrothermarchaeota in Hydrothermal Sediment.</title>
        <authorList>
            <person name="Zhou Z."/>
            <person name="Liu Y."/>
            <person name="Xu W."/>
            <person name="Pan J."/>
            <person name="Luo Z.H."/>
            <person name="Li M."/>
        </authorList>
    </citation>
    <scope>NUCLEOTIDE SEQUENCE [LARGE SCALE GENOMIC DNA]</scope>
    <source>
        <strain evidence="1">SpSt-479</strain>
    </source>
</reference>
<evidence type="ECO:0008006" key="2">
    <source>
        <dbReference type="Google" id="ProtNLM"/>
    </source>
</evidence>
<proteinExistence type="predicted"/>
<dbReference type="EMBL" id="DSUJ01000008">
    <property type="protein sequence ID" value="HFI91181.1"/>
    <property type="molecule type" value="Genomic_DNA"/>
</dbReference>